<keyword evidence="5 6" id="KW-0472">Membrane</keyword>
<keyword evidence="4 6" id="KW-1133">Transmembrane helix</keyword>
<feature type="transmembrane region" description="Helical" evidence="6">
    <location>
        <begin position="146"/>
        <end position="164"/>
    </location>
</feature>
<dbReference type="Proteomes" id="UP001208017">
    <property type="component" value="Unassembled WGS sequence"/>
</dbReference>
<accession>A0ABT3X8C4</accession>
<evidence type="ECO:0000256" key="4">
    <source>
        <dbReference type="ARBA" id="ARBA00022989"/>
    </source>
</evidence>
<feature type="transmembrane region" description="Helical" evidence="6">
    <location>
        <begin position="35"/>
        <end position="52"/>
    </location>
</feature>
<proteinExistence type="inferred from homology"/>
<comment type="similarity">
    <text evidence="2">Belongs to the EamA transporter family.</text>
</comment>
<comment type="caution">
    <text evidence="8">The sequence shown here is derived from an EMBL/GenBank/DDBJ whole genome shotgun (WGS) entry which is preliminary data.</text>
</comment>
<evidence type="ECO:0000256" key="5">
    <source>
        <dbReference type="ARBA" id="ARBA00023136"/>
    </source>
</evidence>
<comment type="subcellular location">
    <subcellularLocation>
        <location evidence="1">Endomembrane system</location>
        <topology evidence="1">Multi-pass membrane protein</topology>
    </subcellularLocation>
</comment>
<evidence type="ECO:0000256" key="3">
    <source>
        <dbReference type="ARBA" id="ARBA00022692"/>
    </source>
</evidence>
<feature type="transmembrane region" description="Helical" evidence="6">
    <location>
        <begin position="64"/>
        <end position="85"/>
    </location>
</feature>
<dbReference type="PANTHER" id="PTHR32322">
    <property type="entry name" value="INNER MEMBRANE TRANSPORTER"/>
    <property type="match status" value="1"/>
</dbReference>
<evidence type="ECO:0000313" key="8">
    <source>
        <dbReference type="EMBL" id="MCX7572152.1"/>
    </source>
</evidence>
<dbReference type="InterPro" id="IPR000620">
    <property type="entry name" value="EamA_dom"/>
</dbReference>
<keyword evidence="3 6" id="KW-0812">Transmembrane</keyword>
<sequence length="307" mass="33108">MMVPAYLLMCLIFGTTFLAIKVGLNEGLPPFTMATLRFLVAALLVLSFLTFVKKLSWPKKASDYLEITLLGILQTSIPFAALFWAEQHVSSGTAALLVATAPIFIGLMSRIDRGQWLGVLIALGGVYLIVFPDIGVSDGTWVNDLAKGSIIVSEIAFAYGVIRSKRFLATGISPQIFNGLQMLFASLVLGLAALTLERPSATAWTTTGTLSLLYLTVVASVLASGIYYWLLKVTNPLFPSTWTYVSPIIAMLAGALVLNEQLTVLGVTGALLVIGGVVVMNITLFRSLWQLYKKKDKSPAEHKASVS</sequence>
<dbReference type="PANTHER" id="PTHR32322:SF2">
    <property type="entry name" value="EAMA DOMAIN-CONTAINING PROTEIN"/>
    <property type="match status" value="1"/>
</dbReference>
<feature type="transmembrane region" description="Helical" evidence="6">
    <location>
        <begin position="208"/>
        <end position="230"/>
    </location>
</feature>
<evidence type="ECO:0000256" key="6">
    <source>
        <dbReference type="SAM" id="Phobius"/>
    </source>
</evidence>
<protein>
    <submittedName>
        <fullName evidence="8">EamA family transporter</fullName>
    </submittedName>
</protein>
<dbReference type="Pfam" id="PF00892">
    <property type="entry name" value="EamA"/>
    <property type="match status" value="2"/>
</dbReference>
<evidence type="ECO:0000256" key="2">
    <source>
        <dbReference type="ARBA" id="ARBA00007362"/>
    </source>
</evidence>
<dbReference type="InterPro" id="IPR037185">
    <property type="entry name" value="EmrE-like"/>
</dbReference>
<evidence type="ECO:0000259" key="7">
    <source>
        <dbReference type="Pfam" id="PF00892"/>
    </source>
</evidence>
<feature type="domain" description="EamA" evidence="7">
    <location>
        <begin position="6"/>
        <end position="130"/>
    </location>
</feature>
<organism evidence="8 9">
    <name type="scientific">Tumebacillus lacus</name>
    <dbReference type="NCBI Taxonomy" id="2995335"/>
    <lineage>
        <taxon>Bacteria</taxon>
        <taxon>Bacillati</taxon>
        <taxon>Bacillota</taxon>
        <taxon>Bacilli</taxon>
        <taxon>Bacillales</taxon>
        <taxon>Alicyclobacillaceae</taxon>
        <taxon>Tumebacillus</taxon>
    </lineage>
</organism>
<feature type="transmembrane region" description="Helical" evidence="6">
    <location>
        <begin position="116"/>
        <end position="134"/>
    </location>
</feature>
<feature type="transmembrane region" description="Helical" evidence="6">
    <location>
        <begin position="176"/>
        <end position="196"/>
    </location>
</feature>
<keyword evidence="9" id="KW-1185">Reference proteome</keyword>
<feature type="transmembrane region" description="Helical" evidence="6">
    <location>
        <begin position="264"/>
        <end position="285"/>
    </location>
</feature>
<feature type="transmembrane region" description="Helical" evidence="6">
    <location>
        <begin position="91"/>
        <end position="109"/>
    </location>
</feature>
<dbReference type="InterPro" id="IPR050638">
    <property type="entry name" value="AA-Vitamin_Transporters"/>
</dbReference>
<evidence type="ECO:0000313" key="9">
    <source>
        <dbReference type="Proteomes" id="UP001208017"/>
    </source>
</evidence>
<gene>
    <name evidence="8" type="ORF">OS242_19700</name>
</gene>
<name>A0ABT3X8C4_9BACL</name>
<dbReference type="RefSeq" id="WP_267153402.1">
    <property type="nucleotide sequence ID" value="NZ_JAPMLT010000016.1"/>
</dbReference>
<dbReference type="SUPFAM" id="SSF103481">
    <property type="entry name" value="Multidrug resistance efflux transporter EmrE"/>
    <property type="match status" value="2"/>
</dbReference>
<evidence type="ECO:0000256" key="1">
    <source>
        <dbReference type="ARBA" id="ARBA00004127"/>
    </source>
</evidence>
<feature type="domain" description="EamA" evidence="7">
    <location>
        <begin position="150"/>
        <end position="281"/>
    </location>
</feature>
<feature type="transmembrane region" description="Helical" evidence="6">
    <location>
        <begin position="242"/>
        <end position="258"/>
    </location>
</feature>
<dbReference type="EMBL" id="JAPMLT010000016">
    <property type="protein sequence ID" value="MCX7572152.1"/>
    <property type="molecule type" value="Genomic_DNA"/>
</dbReference>
<reference evidence="8 9" key="1">
    <citation type="submission" date="2022-11" db="EMBL/GenBank/DDBJ databases">
        <title>Study of microbial diversity in lake waters.</title>
        <authorList>
            <person name="Zhang J."/>
        </authorList>
    </citation>
    <scope>NUCLEOTIDE SEQUENCE [LARGE SCALE GENOMIC DNA]</scope>
    <source>
        <strain evidence="8 9">DT12</strain>
    </source>
</reference>